<organism evidence="2">
    <name type="scientific">Fagus sylvatica</name>
    <name type="common">Beechnut</name>
    <dbReference type="NCBI Taxonomy" id="28930"/>
    <lineage>
        <taxon>Eukaryota</taxon>
        <taxon>Viridiplantae</taxon>
        <taxon>Streptophyta</taxon>
        <taxon>Embryophyta</taxon>
        <taxon>Tracheophyta</taxon>
        <taxon>Spermatophyta</taxon>
        <taxon>Magnoliopsida</taxon>
        <taxon>eudicotyledons</taxon>
        <taxon>Gunneridae</taxon>
        <taxon>Pentapetalae</taxon>
        <taxon>rosids</taxon>
        <taxon>fabids</taxon>
        <taxon>Fagales</taxon>
        <taxon>Fagaceae</taxon>
        <taxon>Fagus</taxon>
    </lineage>
</organism>
<feature type="compositionally biased region" description="Polar residues" evidence="1">
    <location>
        <begin position="47"/>
        <end position="59"/>
    </location>
</feature>
<protein>
    <submittedName>
        <fullName evidence="2">Uncharacterized protein</fullName>
    </submittedName>
</protein>
<sequence>MKRKEKKNQKPNAAIPPPQSTINPSQTTIEKPTNPPSQQNSLNQNQEQTKTNKSKSTNYHNHKQHRFLAHEHVGERDGGTSTSTPVLGDREHEHTGSRRVQIWGGFNRGAASITDHRDQIWGGFDRWSLGPDLGWLRSRGGFDLGRFLESHRAALNHKLTDLINRLVGSGSGAAKRERAEKESREREQRRRA</sequence>
<feature type="compositionally biased region" description="Polar residues" evidence="1">
    <location>
        <begin position="20"/>
        <end position="31"/>
    </location>
</feature>
<evidence type="ECO:0000313" key="2">
    <source>
        <dbReference type="EMBL" id="SPD09832.1"/>
    </source>
</evidence>
<name>A0A2N9HCF2_FAGSY</name>
<dbReference type="AlphaFoldDB" id="A0A2N9HCF2"/>
<feature type="compositionally biased region" description="Low complexity" evidence="1">
    <location>
        <begin position="36"/>
        <end position="46"/>
    </location>
</feature>
<feature type="compositionally biased region" description="Basic and acidic residues" evidence="1">
    <location>
        <begin position="68"/>
        <end position="78"/>
    </location>
</feature>
<proteinExistence type="predicted"/>
<feature type="compositionally biased region" description="Basic and acidic residues" evidence="1">
    <location>
        <begin position="174"/>
        <end position="192"/>
    </location>
</feature>
<reference evidence="2" key="1">
    <citation type="submission" date="2018-02" db="EMBL/GenBank/DDBJ databases">
        <authorList>
            <person name="Cohen D.B."/>
            <person name="Kent A.D."/>
        </authorList>
    </citation>
    <scope>NUCLEOTIDE SEQUENCE</scope>
</reference>
<feature type="region of interest" description="Disordered" evidence="1">
    <location>
        <begin position="1"/>
        <end position="96"/>
    </location>
</feature>
<dbReference type="EMBL" id="OIVN01003249">
    <property type="protein sequence ID" value="SPD09832.1"/>
    <property type="molecule type" value="Genomic_DNA"/>
</dbReference>
<accession>A0A2N9HCF2</accession>
<feature type="region of interest" description="Disordered" evidence="1">
    <location>
        <begin position="170"/>
        <end position="192"/>
    </location>
</feature>
<evidence type="ECO:0000256" key="1">
    <source>
        <dbReference type="SAM" id="MobiDB-lite"/>
    </source>
</evidence>
<gene>
    <name evidence="2" type="ORF">FSB_LOCUS37714</name>
</gene>